<keyword evidence="10" id="KW-0472">Membrane</keyword>
<sequence length="417" mass="44401">MEHRVASLRLPAPAQDVLLALFVTLAQVQGTIVRNAGEVVQRPLTDLGNLGYVLLVVSGVVVAVRRRWPVPVFVTAALASLVYYGLDFPDGPGWLGLFVALYTLAAYGDGRRSLVIAGVGIAALTAVWLVAAADIEPRAAIGWVYFRIGASVMSAALGESVRSRQVIAAEARERAELAERTREEEARARVNAERLRIAREVHDTVAHAIAVINVQSGVTAHVLDKRPEVAREALRAIEEHSSRALREMRAILGVLRDDDGDDNEGREPYPGLGQIGELAAKAREAGLDITVEEASPATSLPSAVGSAAYRIVQESITNVVRHAGPTQVTVELNPGIEALEIRVTDEGRRAAPGRDTADPRLPARYPSVAKAAGPGRGIVGMRERCRLLGGDFDAGPLPGGGFEVRARLPLAPTGPRA</sequence>
<evidence type="ECO:0000256" key="8">
    <source>
        <dbReference type="ARBA" id="ARBA00023012"/>
    </source>
</evidence>
<dbReference type="GO" id="GO:0005524">
    <property type="term" value="F:ATP binding"/>
    <property type="evidence" value="ECO:0007669"/>
    <property type="project" value="UniProtKB-KW"/>
</dbReference>
<dbReference type="PANTHER" id="PTHR24421:SF10">
    <property type="entry name" value="NITRATE_NITRITE SENSOR PROTEIN NARQ"/>
    <property type="match status" value="1"/>
</dbReference>
<feature type="transmembrane region" description="Helical" evidence="10">
    <location>
        <begin position="92"/>
        <end position="107"/>
    </location>
</feature>
<dbReference type="InterPro" id="IPR036890">
    <property type="entry name" value="HATPase_C_sf"/>
</dbReference>
<dbReference type="InterPro" id="IPR011712">
    <property type="entry name" value="Sig_transdc_His_kin_sub3_dim/P"/>
</dbReference>
<gene>
    <name evidence="14" type="ORF">FLX08_22510</name>
</gene>
<dbReference type="CDD" id="cd16917">
    <property type="entry name" value="HATPase_UhpB-NarQ-NarX-like"/>
    <property type="match status" value="1"/>
</dbReference>
<dbReference type="GO" id="GO:0016020">
    <property type="term" value="C:membrane"/>
    <property type="evidence" value="ECO:0007669"/>
    <property type="project" value="InterPro"/>
</dbReference>
<keyword evidence="6 14" id="KW-0418">Kinase</keyword>
<evidence type="ECO:0000259" key="13">
    <source>
        <dbReference type="Pfam" id="PF23539"/>
    </source>
</evidence>
<dbReference type="GO" id="GO:0000155">
    <property type="term" value="F:phosphorelay sensor kinase activity"/>
    <property type="evidence" value="ECO:0007669"/>
    <property type="project" value="InterPro"/>
</dbReference>
<feature type="transmembrane region" description="Helical" evidence="10">
    <location>
        <begin position="114"/>
        <end position="133"/>
    </location>
</feature>
<dbReference type="Gene3D" id="1.20.5.1930">
    <property type="match status" value="1"/>
</dbReference>
<dbReference type="Proteomes" id="UP000316541">
    <property type="component" value="Unassembled WGS sequence"/>
</dbReference>
<dbReference type="EMBL" id="VIRM01000028">
    <property type="protein sequence ID" value="TQS18942.1"/>
    <property type="molecule type" value="Genomic_DNA"/>
</dbReference>
<keyword evidence="3" id="KW-0597">Phosphoprotein</keyword>
<keyword evidence="8" id="KW-0902">Two-component regulatory system</keyword>
<evidence type="ECO:0000313" key="14">
    <source>
        <dbReference type="EMBL" id="TQS18942.1"/>
    </source>
</evidence>
<dbReference type="SUPFAM" id="SSF55874">
    <property type="entry name" value="ATPase domain of HSP90 chaperone/DNA topoisomerase II/histidine kinase"/>
    <property type="match status" value="1"/>
</dbReference>
<evidence type="ECO:0000256" key="6">
    <source>
        <dbReference type="ARBA" id="ARBA00022777"/>
    </source>
</evidence>
<dbReference type="InterPro" id="IPR003594">
    <property type="entry name" value="HATPase_dom"/>
</dbReference>
<comment type="caution">
    <text evidence="14">The sequence shown here is derived from an EMBL/GenBank/DDBJ whole genome shotgun (WGS) entry which is preliminary data.</text>
</comment>
<feature type="domain" description="Histidine kinase/HSP90-like ATPase" evidence="11">
    <location>
        <begin position="307"/>
        <end position="411"/>
    </location>
</feature>
<dbReference type="GO" id="GO:0046983">
    <property type="term" value="F:protein dimerization activity"/>
    <property type="evidence" value="ECO:0007669"/>
    <property type="project" value="InterPro"/>
</dbReference>
<name>A0A544YR16_9ACTN</name>
<evidence type="ECO:0000256" key="2">
    <source>
        <dbReference type="ARBA" id="ARBA00012438"/>
    </source>
</evidence>
<reference evidence="14 15" key="1">
    <citation type="submission" date="2019-07" db="EMBL/GenBank/DDBJ databases">
        <title>Microbispora hainanensis DSM 45428.</title>
        <authorList>
            <person name="Thawai C."/>
        </authorList>
    </citation>
    <scope>NUCLEOTIDE SEQUENCE [LARGE SCALE GENOMIC DNA]</scope>
    <source>
        <strain evidence="14 15">DSM 45428</strain>
    </source>
</reference>
<evidence type="ECO:0000313" key="15">
    <source>
        <dbReference type="Proteomes" id="UP000316541"/>
    </source>
</evidence>
<feature type="domain" description="Signal transduction histidine kinase subgroup 3 dimerisation and phosphoacceptor" evidence="12">
    <location>
        <begin position="193"/>
        <end position="258"/>
    </location>
</feature>
<evidence type="ECO:0000256" key="1">
    <source>
        <dbReference type="ARBA" id="ARBA00000085"/>
    </source>
</evidence>
<evidence type="ECO:0000256" key="10">
    <source>
        <dbReference type="SAM" id="Phobius"/>
    </source>
</evidence>
<dbReference type="InterPro" id="IPR055558">
    <property type="entry name" value="DUF7134"/>
</dbReference>
<keyword evidence="4" id="KW-0808">Transferase</keyword>
<evidence type="ECO:0000256" key="9">
    <source>
        <dbReference type="SAM" id="Coils"/>
    </source>
</evidence>
<comment type="catalytic activity">
    <reaction evidence="1">
        <text>ATP + protein L-histidine = ADP + protein N-phospho-L-histidine.</text>
        <dbReference type="EC" id="2.7.13.3"/>
    </reaction>
</comment>
<dbReference type="Gene3D" id="3.30.565.10">
    <property type="entry name" value="Histidine kinase-like ATPase, C-terminal domain"/>
    <property type="match status" value="1"/>
</dbReference>
<organism evidence="14 15">
    <name type="scientific">Microbispora hainanensis</name>
    <dbReference type="NCBI Taxonomy" id="568844"/>
    <lineage>
        <taxon>Bacteria</taxon>
        <taxon>Bacillati</taxon>
        <taxon>Actinomycetota</taxon>
        <taxon>Actinomycetes</taxon>
        <taxon>Streptosporangiales</taxon>
        <taxon>Streptosporangiaceae</taxon>
        <taxon>Microbispora</taxon>
    </lineage>
</organism>
<evidence type="ECO:0000256" key="7">
    <source>
        <dbReference type="ARBA" id="ARBA00022840"/>
    </source>
</evidence>
<dbReference type="Pfam" id="PF07730">
    <property type="entry name" value="HisKA_3"/>
    <property type="match status" value="1"/>
</dbReference>
<evidence type="ECO:0000256" key="4">
    <source>
        <dbReference type="ARBA" id="ARBA00022679"/>
    </source>
</evidence>
<keyword evidence="9" id="KW-0175">Coiled coil</keyword>
<evidence type="ECO:0000256" key="5">
    <source>
        <dbReference type="ARBA" id="ARBA00022741"/>
    </source>
</evidence>
<dbReference type="PANTHER" id="PTHR24421">
    <property type="entry name" value="NITRATE/NITRITE SENSOR PROTEIN NARX-RELATED"/>
    <property type="match status" value="1"/>
</dbReference>
<proteinExistence type="predicted"/>
<accession>A0A544YR16</accession>
<dbReference type="InterPro" id="IPR050482">
    <property type="entry name" value="Sensor_HK_TwoCompSys"/>
</dbReference>
<dbReference type="RefSeq" id="WP_142621011.1">
    <property type="nucleotide sequence ID" value="NZ_VIRM01000028.1"/>
</dbReference>
<dbReference type="EC" id="2.7.13.3" evidence="2"/>
<feature type="coiled-coil region" evidence="9">
    <location>
        <begin position="167"/>
        <end position="198"/>
    </location>
</feature>
<keyword evidence="7" id="KW-0067">ATP-binding</keyword>
<feature type="domain" description="DUF7134" evidence="13">
    <location>
        <begin position="16"/>
        <end position="165"/>
    </location>
</feature>
<evidence type="ECO:0000259" key="11">
    <source>
        <dbReference type="Pfam" id="PF02518"/>
    </source>
</evidence>
<keyword evidence="10" id="KW-0812">Transmembrane</keyword>
<evidence type="ECO:0000256" key="3">
    <source>
        <dbReference type="ARBA" id="ARBA00022553"/>
    </source>
</evidence>
<evidence type="ECO:0000259" key="12">
    <source>
        <dbReference type="Pfam" id="PF07730"/>
    </source>
</evidence>
<feature type="transmembrane region" description="Helical" evidence="10">
    <location>
        <begin position="46"/>
        <end position="63"/>
    </location>
</feature>
<dbReference type="Pfam" id="PF02518">
    <property type="entry name" value="HATPase_c"/>
    <property type="match status" value="1"/>
</dbReference>
<dbReference type="AlphaFoldDB" id="A0A544YR16"/>
<protein>
    <recommendedName>
        <fullName evidence="2">histidine kinase</fullName>
        <ecNumber evidence="2">2.7.13.3</ecNumber>
    </recommendedName>
</protein>
<dbReference type="Pfam" id="PF23539">
    <property type="entry name" value="DUF7134"/>
    <property type="match status" value="1"/>
</dbReference>
<keyword evidence="10" id="KW-1133">Transmembrane helix</keyword>
<feature type="transmembrane region" description="Helical" evidence="10">
    <location>
        <begin position="70"/>
        <end position="86"/>
    </location>
</feature>
<keyword evidence="5" id="KW-0547">Nucleotide-binding</keyword>